<reference evidence="2" key="2">
    <citation type="submission" date="2023-06" db="EMBL/GenBank/DDBJ databases">
        <authorList>
            <person name="Ma L."/>
            <person name="Liu K.-W."/>
            <person name="Li Z."/>
            <person name="Hsiao Y.-Y."/>
            <person name="Qi Y."/>
            <person name="Fu T."/>
            <person name="Tang G."/>
            <person name="Zhang D."/>
            <person name="Sun W.-H."/>
            <person name="Liu D.-K."/>
            <person name="Li Y."/>
            <person name="Chen G.-Z."/>
            <person name="Liu X.-D."/>
            <person name="Liao X.-Y."/>
            <person name="Jiang Y.-T."/>
            <person name="Yu X."/>
            <person name="Hao Y."/>
            <person name="Huang J."/>
            <person name="Zhao X.-W."/>
            <person name="Ke S."/>
            <person name="Chen Y.-Y."/>
            <person name="Wu W.-L."/>
            <person name="Hsu J.-L."/>
            <person name="Lin Y.-F."/>
            <person name="Huang M.-D."/>
            <person name="Li C.-Y."/>
            <person name="Huang L."/>
            <person name="Wang Z.-W."/>
            <person name="Zhao X."/>
            <person name="Zhong W.-Y."/>
            <person name="Peng D.-H."/>
            <person name="Ahmad S."/>
            <person name="Lan S."/>
            <person name="Zhang J.-S."/>
            <person name="Tsai W.-C."/>
            <person name="Van De Peer Y."/>
            <person name="Liu Z.-J."/>
        </authorList>
    </citation>
    <scope>NUCLEOTIDE SEQUENCE</scope>
    <source>
        <strain evidence="2">CP</strain>
        <tissue evidence="2">Leaves</tissue>
    </source>
</reference>
<accession>A0AAV9DFH2</accession>
<organism evidence="2 3">
    <name type="scientific">Acorus calamus</name>
    <name type="common">Sweet flag</name>
    <dbReference type="NCBI Taxonomy" id="4465"/>
    <lineage>
        <taxon>Eukaryota</taxon>
        <taxon>Viridiplantae</taxon>
        <taxon>Streptophyta</taxon>
        <taxon>Embryophyta</taxon>
        <taxon>Tracheophyta</taxon>
        <taxon>Spermatophyta</taxon>
        <taxon>Magnoliopsida</taxon>
        <taxon>Liliopsida</taxon>
        <taxon>Acoraceae</taxon>
        <taxon>Acorus</taxon>
    </lineage>
</organism>
<proteinExistence type="predicted"/>
<evidence type="ECO:0000313" key="2">
    <source>
        <dbReference type="EMBL" id="KAK1299779.1"/>
    </source>
</evidence>
<name>A0AAV9DFH2_ACOCL</name>
<gene>
    <name evidence="2" type="ORF">QJS10_CPB13g01132</name>
</gene>
<dbReference type="AlphaFoldDB" id="A0AAV9DFH2"/>
<evidence type="ECO:0000256" key="1">
    <source>
        <dbReference type="SAM" id="MobiDB-lite"/>
    </source>
</evidence>
<sequence>MLIGDPSRSLNGASGGRRMWRPEEGSKDCLTTSHKIESDESNPGVVMPVTRDE</sequence>
<keyword evidence="3" id="KW-1185">Reference proteome</keyword>
<evidence type="ECO:0000313" key="3">
    <source>
        <dbReference type="Proteomes" id="UP001180020"/>
    </source>
</evidence>
<reference evidence="2" key="1">
    <citation type="journal article" date="2023" name="Nat. Commun.">
        <title>Diploid and tetraploid genomes of Acorus and the evolution of monocots.</title>
        <authorList>
            <person name="Ma L."/>
            <person name="Liu K.W."/>
            <person name="Li Z."/>
            <person name="Hsiao Y.Y."/>
            <person name="Qi Y."/>
            <person name="Fu T."/>
            <person name="Tang G.D."/>
            <person name="Zhang D."/>
            <person name="Sun W.H."/>
            <person name="Liu D.K."/>
            <person name="Li Y."/>
            <person name="Chen G.Z."/>
            <person name="Liu X.D."/>
            <person name="Liao X.Y."/>
            <person name="Jiang Y.T."/>
            <person name="Yu X."/>
            <person name="Hao Y."/>
            <person name="Huang J."/>
            <person name="Zhao X.W."/>
            <person name="Ke S."/>
            <person name="Chen Y.Y."/>
            <person name="Wu W.L."/>
            <person name="Hsu J.L."/>
            <person name="Lin Y.F."/>
            <person name="Huang M.D."/>
            <person name="Li C.Y."/>
            <person name="Huang L."/>
            <person name="Wang Z.W."/>
            <person name="Zhao X."/>
            <person name="Zhong W.Y."/>
            <person name="Peng D.H."/>
            <person name="Ahmad S."/>
            <person name="Lan S."/>
            <person name="Zhang J.S."/>
            <person name="Tsai W.C."/>
            <person name="Van de Peer Y."/>
            <person name="Liu Z.J."/>
        </authorList>
    </citation>
    <scope>NUCLEOTIDE SEQUENCE</scope>
    <source>
        <strain evidence="2">CP</strain>
    </source>
</reference>
<dbReference type="EMBL" id="JAUJYO010000013">
    <property type="protein sequence ID" value="KAK1299779.1"/>
    <property type="molecule type" value="Genomic_DNA"/>
</dbReference>
<feature type="region of interest" description="Disordered" evidence="1">
    <location>
        <begin position="1"/>
        <end position="53"/>
    </location>
</feature>
<comment type="caution">
    <text evidence="2">The sequence shown here is derived from an EMBL/GenBank/DDBJ whole genome shotgun (WGS) entry which is preliminary data.</text>
</comment>
<dbReference type="Proteomes" id="UP001180020">
    <property type="component" value="Unassembled WGS sequence"/>
</dbReference>
<protein>
    <submittedName>
        <fullName evidence="2">Uncharacterized protein</fullName>
    </submittedName>
</protein>